<dbReference type="PROSITE" id="PS51318">
    <property type="entry name" value="TAT"/>
    <property type="match status" value="1"/>
</dbReference>
<evidence type="ECO:0008006" key="4">
    <source>
        <dbReference type="Google" id="ProtNLM"/>
    </source>
</evidence>
<gene>
    <name evidence="2" type="ORF">UC8_41490</name>
</gene>
<dbReference type="AlphaFoldDB" id="A0A5B9QYB0"/>
<evidence type="ECO:0000256" key="1">
    <source>
        <dbReference type="SAM" id="MobiDB-lite"/>
    </source>
</evidence>
<reference evidence="2 3" key="1">
    <citation type="submission" date="2019-08" db="EMBL/GenBank/DDBJ databases">
        <title>Deep-cultivation of Planctomycetes and their phenomic and genomic characterization uncovers novel biology.</title>
        <authorList>
            <person name="Wiegand S."/>
            <person name="Jogler M."/>
            <person name="Boedeker C."/>
            <person name="Pinto D."/>
            <person name="Vollmers J."/>
            <person name="Rivas-Marin E."/>
            <person name="Kohn T."/>
            <person name="Peeters S.H."/>
            <person name="Heuer A."/>
            <person name="Rast P."/>
            <person name="Oberbeckmann S."/>
            <person name="Bunk B."/>
            <person name="Jeske O."/>
            <person name="Meyerdierks A."/>
            <person name="Storesund J.E."/>
            <person name="Kallscheuer N."/>
            <person name="Luecker S."/>
            <person name="Lage O.M."/>
            <person name="Pohl T."/>
            <person name="Merkel B.J."/>
            <person name="Hornburger P."/>
            <person name="Mueller R.-W."/>
            <person name="Bruemmer F."/>
            <person name="Labrenz M."/>
            <person name="Spormann A.M."/>
            <person name="Op den Camp H."/>
            <person name="Overmann J."/>
            <person name="Amann R."/>
            <person name="Jetten M.S.M."/>
            <person name="Mascher T."/>
            <person name="Medema M.H."/>
            <person name="Devos D.P."/>
            <person name="Kaster A.-K."/>
            <person name="Ovreas L."/>
            <person name="Rohde M."/>
            <person name="Galperin M.Y."/>
            <person name="Jogler C."/>
        </authorList>
    </citation>
    <scope>NUCLEOTIDE SEQUENCE [LARGE SCALE GENOMIC DNA]</scope>
    <source>
        <strain evidence="2 3">UC8</strain>
    </source>
</reference>
<dbReference type="RefSeq" id="WP_084427887.1">
    <property type="nucleotide sequence ID" value="NZ_CP042914.1"/>
</dbReference>
<keyword evidence="3" id="KW-1185">Reference proteome</keyword>
<proteinExistence type="predicted"/>
<organism evidence="2 3">
    <name type="scientific">Roseimaritima ulvae</name>
    <dbReference type="NCBI Taxonomy" id="980254"/>
    <lineage>
        <taxon>Bacteria</taxon>
        <taxon>Pseudomonadati</taxon>
        <taxon>Planctomycetota</taxon>
        <taxon>Planctomycetia</taxon>
        <taxon>Pirellulales</taxon>
        <taxon>Pirellulaceae</taxon>
        <taxon>Roseimaritima</taxon>
    </lineage>
</organism>
<name>A0A5B9QYB0_9BACT</name>
<dbReference type="EMBL" id="CP042914">
    <property type="protein sequence ID" value="QEG42116.1"/>
    <property type="molecule type" value="Genomic_DNA"/>
</dbReference>
<dbReference type="InterPro" id="IPR006311">
    <property type="entry name" value="TAT_signal"/>
</dbReference>
<dbReference type="Proteomes" id="UP000325286">
    <property type="component" value="Chromosome"/>
</dbReference>
<dbReference type="KEGG" id="rul:UC8_41490"/>
<accession>A0A5B9QYB0</accession>
<protein>
    <recommendedName>
        <fullName evidence="4">Neutral/alkaline non-lysosomal ceramidase</fullName>
    </recommendedName>
</protein>
<evidence type="ECO:0000313" key="3">
    <source>
        <dbReference type="Proteomes" id="UP000325286"/>
    </source>
</evidence>
<dbReference type="OrthoDB" id="233892at2"/>
<evidence type="ECO:0000313" key="2">
    <source>
        <dbReference type="EMBL" id="QEG42116.1"/>
    </source>
</evidence>
<feature type="region of interest" description="Disordered" evidence="1">
    <location>
        <begin position="203"/>
        <end position="222"/>
    </location>
</feature>
<sequence>MNTKQPLNLDRREFLAASTATAATIASGLSTTAAAAESGSGNLHLATFRFDVTPPMGHSLCGGWIKPVVGVDDPLEAIGYVLLGSGKPIVVCVVDWTGLLNSAHRQWREVLAEAAGTTVDRVTVHCVHQHNAPFACLDSEEIVLAQGDLPHIVERDFFLRCLDAGRGAVRKALQQTTPVTHVAHGEAKVEKVASNRRILGANGKVASQRGSSSRNPEHHALPEGLIDPMLKTVAFYHRDKKLAACHYYACHPMSFYGDGRVSADFCGLARKQRQQQEPDCTHLYFNGCGGNIGAGKYNNGSKEMRAVLTERMLAGIVASEESLDRQSIESLSWETTDILPPVNPRFDEQALLRQIEDSQQRVVNRNRPSYTVAWIRRVKAKLPITLSCMHVNQISLLHLPSECFVEYQLRAQAMAADRFVACAAYSDGGPWYIPTSEAYPQGGYAVSVAHCAADVDPILTGGIKSMLSRV</sequence>